<dbReference type="SMART" id="SM00093">
    <property type="entry name" value="SERPIN"/>
    <property type="match status" value="1"/>
</dbReference>
<evidence type="ECO:0000313" key="5">
    <source>
        <dbReference type="EMBL" id="GLC24141.1"/>
    </source>
</evidence>
<dbReference type="InterPro" id="IPR042178">
    <property type="entry name" value="Serpin_sf_1"/>
</dbReference>
<dbReference type="InterPro" id="IPR042185">
    <property type="entry name" value="Serpin_sf_2"/>
</dbReference>
<dbReference type="GO" id="GO:0004867">
    <property type="term" value="F:serine-type endopeptidase inhibitor activity"/>
    <property type="evidence" value="ECO:0007669"/>
    <property type="project" value="InterPro"/>
</dbReference>
<protein>
    <submittedName>
        <fullName evidence="5">Serpin</fullName>
    </submittedName>
</protein>
<dbReference type="PANTHER" id="PTHR11461">
    <property type="entry name" value="SERINE PROTEASE INHIBITOR, SERPIN"/>
    <property type="match status" value="1"/>
</dbReference>
<dbReference type="InterPro" id="IPR000215">
    <property type="entry name" value="Serpin_fam"/>
</dbReference>
<keyword evidence="6" id="KW-1185">Reference proteome</keyword>
<evidence type="ECO:0000256" key="3">
    <source>
        <dbReference type="SAM" id="SignalP"/>
    </source>
</evidence>
<feature type="signal peptide" evidence="3">
    <location>
        <begin position="1"/>
        <end position="30"/>
    </location>
</feature>
<dbReference type="Proteomes" id="UP001161325">
    <property type="component" value="Unassembled WGS sequence"/>
</dbReference>
<accession>A0AA37Q887</accession>
<dbReference type="InterPro" id="IPR023796">
    <property type="entry name" value="Serpin_dom"/>
</dbReference>
<dbReference type="InterPro" id="IPR006311">
    <property type="entry name" value="TAT_signal"/>
</dbReference>
<dbReference type="RefSeq" id="WP_284348589.1">
    <property type="nucleotide sequence ID" value="NZ_BRXS01000001.1"/>
</dbReference>
<dbReference type="SUPFAM" id="SSF56574">
    <property type="entry name" value="Serpins"/>
    <property type="match status" value="1"/>
</dbReference>
<evidence type="ECO:0000256" key="1">
    <source>
        <dbReference type="RuleBase" id="RU000411"/>
    </source>
</evidence>
<dbReference type="Pfam" id="PF00079">
    <property type="entry name" value="Serpin"/>
    <property type="match status" value="1"/>
</dbReference>
<dbReference type="AlphaFoldDB" id="A0AA37Q887"/>
<comment type="similarity">
    <text evidence="1">Belongs to the serpin family.</text>
</comment>
<evidence type="ECO:0000256" key="2">
    <source>
        <dbReference type="SAM" id="MobiDB-lite"/>
    </source>
</evidence>
<name>A0AA37Q887_9BACT</name>
<dbReference type="PANTHER" id="PTHR11461:SF211">
    <property type="entry name" value="GH10112P-RELATED"/>
    <property type="match status" value="1"/>
</dbReference>
<comment type="caution">
    <text evidence="5">The sequence shown here is derived from an EMBL/GenBank/DDBJ whole genome shotgun (WGS) entry which is preliminary data.</text>
</comment>
<keyword evidence="3" id="KW-0732">Signal</keyword>
<evidence type="ECO:0000259" key="4">
    <source>
        <dbReference type="SMART" id="SM00093"/>
    </source>
</evidence>
<reference evidence="5" key="1">
    <citation type="submission" date="2022-08" db="EMBL/GenBank/DDBJ databases">
        <title>Draft genome sequencing of Roseisolibacter agri AW1220.</title>
        <authorList>
            <person name="Tobiishi Y."/>
            <person name="Tonouchi A."/>
        </authorList>
    </citation>
    <scope>NUCLEOTIDE SEQUENCE</scope>
    <source>
        <strain evidence="5">AW1220</strain>
    </source>
</reference>
<feature type="chain" id="PRO_5041301913" evidence="3">
    <location>
        <begin position="31"/>
        <end position="427"/>
    </location>
</feature>
<dbReference type="InterPro" id="IPR036186">
    <property type="entry name" value="Serpin_sf"/>
</dbReference>
<dbReference type="EMBL" id="BRXS01000001">
    <property type="protein sequence ID" value="GLC24141.1"/>
    <property type="molecule type" value="Genomic_DNA"/>
</dbReference>
<dbReference type="Gene3D" id="2.30.39.10">
    <property type="entry name" value="Alpha-1-antitrypsin, domain 1"/>
    <property type="match status" value="1"/>
</dbReference>
<organism evidence="5 6">
    <name type="scientific">Roseisolibacter agri</name>
    <dbReference type="NCBI Taxonomy" id="2014610"/>
    <lineage>
        <taxon>Bacteria</taxon>
        <taxon>Pseudomonadati</taxon>
        <taxon>Gemmatimonadota</taxon>
        <taxon>Gemmatimonadia</taxon>
        <taxon>Gemmatimonadales</taxon>
        <taxon>Gemmatimonadaceae</taxon>
        <taxon>Roseisolibacter</taxon>
    </lineage>
</organism>
<dbReference type="PROSITE" id="PS51257">
    <property type="entry name" value="PROKAR_LIPOPROTEIN"/>
    <property type="match status" value="1"/>
</dbReference>
<evidence type="ECO:0000313" key="6">
    <source>
        <dbReference type="Proteomes" id="UP001161325"/>
    </source>
</evidence>
<dbReference type="GO" id="GO:0005615">
    <property type="term" value="C:extracellular space"/>
    <property type="evidence" value="ECO:0007669"/>
    <property type="project" value="InterPro"/>
</dbReference>
<sequence length="427" mass="46113">MPARRPVLRAALAAGLALAAAACGSTPVDADGDPTPIDSTPRLPPGSPAPAQLTAAESRTIQATNDFSLALFREVSRLRAGRTLFISPYSAAVALGMTLNGAAGTTAEAMQRALGVPGRTLEEVNESHRLLAHRLAAADTSVRFVNANAIFYNKDLTFQPAFFDTTRKYFDAQVEGLDFANAPATLARVNGWARDRTAGRIERILDEVRAGDQAMFLVNALYFKGDWSSPFETAATRKAPFTRADGSTQQVDLMSHRSMYPYWRASDLEAVELPYGAGKFAMTVVLPASGRSLDQLVASLTAPRWQQLTDSLRPRDLQLSLPRFTLTYEDEWKDVLTAMGMGVAFQGGVADFTRMSPAGKRLFIEFVKQKTFVGVNEKGTEAGAVTAVGVGIVSMPQELKVDRAFVFAIRERTTGALLFVGKIAAIP</sequence>
<dbReference type="Gene3D" id="3.30.497.10">
    <property type="entry name" value="Antithrombin, subunit I, domain 2"/>
    <property type="match status" value="1"/>
</dbReference>
<feature type="region of interest" description="Disordered" evidence="2">
    <location>
        <begin position="27"/>
        <end position="53"/>
    </location>
</feature>
<gene>
    <name evidence="5" type="ORF">rosag_06540</name>
</gene>
<dbReference type="PROSITE" id="PS51318">
    <property type="entry name" value="TAT"/>
    <property type="match status" value="1"/>
</dbReference>
<proteinExistence type="inferred from homology"/>
<feature type="domain" description="Serpin" evidence="4">
    <location>
        <begin position="69"/>
        <end position="427"/>
    </location>
</feature>
<dbReference type="CDD" id="cd19588">
    <property type="entry name" value="serpin_miropin-like"/>
    <property type="match status" value="1"/>
</dbReference>